<accession>A0A5B7XUT6</accession>
<protein>
    <recommendedName>
        <fullName evidence="1">Replicative helicase loading/DNA remodeling protein DnaB N-terminal winged helix domain-containing protein</fullName>
    </recommendedName>
</protein>
<dbReference type="KEGG" id="mnh:FG904_01205"/>
<dbReference type="InterPro" id="IPR058660">
    <property type="entry name" value="WHD_DnaB"/>
</dbReference>
<sequence>MFDQNSTLSYHRFVTERKEEITNDDLRNLRQFYAPLVGTEALALYQFLFDSLNHQKSSLSLYEYWYLCNLLQIQPEQLENSRKRLEGLGLMETFSINEKQITVFKLNKPLDASKFNSNSLIKDMLVDKIGKDNYARLVLSKISQDSITDNYQTYELTSDFYEIFDLPEVRSKKVSQFNVQNAIEINSFRETKQDFNSPIDLRTTLNLNNFTYTNDWEALNNLDIENFFEYLFDGAKFSESFTKYITPLVNKFKTKNKEINYVMYFVRNMYNHKTPSKIFESKTIGYLNTLIDNGLSDIVHIESYLDSHSFRNPNFQVYTETKKLLKQQASEF</sequence>
<dbReference type="OrthoDB" id="395744at2"/>
<proteinExistence type="predicted"/>
<name>A0A5B7XUT6_9MOLU</name>
<dbReference type="RefSeq" id="WP_139592119.1">
    <property type="nucleotide sequence ID" value="NZ_CP040825.1"/>
</dbReference>
<reference evidence="2 3" key="1">
    <citation type="submission" date="2019-06" db="EMBL/GenBank/DDBJ databases">
        <title>Mycoplasma sp. 2F1A isolated from ostrich.</title>
        <authorList>
            <person name="Spergser J."/>
        </authorList>
    </citation>
    <scope>NUCLEOTIDE SEQUENCE [LARGE SCALE GENOMIC DNA]</scope>
    <source>
        <strain evidence="2 3">2F1A</strain>
    </source>
</reference>
<dbReference type="EMBL" id="CP040825">
    <property type="protein sequence ID" value="QCZ36636.1"/>
    <property type="molecule type" value="Genomic_DNA"/>
</dbReference>
<dbReference type="AlphaFoldDB" id="A0A5B7XUT6"/>
<dbReference type="Proteomes" id="UP000305457">
    <property type="component" value="Chromosome"/>
</dbReference>
<feature type="domain" description="Replicative helicase loading/DNA remodeling protein DnaB N-terminal winged helix" evidence="1">
    <location>
        <begin position="18"/>
        <end position="191"/>
    </location>
</feature>
<dbReference type="Pfam" id="PF25888">
    <property type="entry name" value="WHD_DnaB"/>
    <property type="match status" value="1"/>
</dbReference>
<evidence type="ECO:0000313" key="2">
    <source>
        <dbReference type="EMBL" id="QCZ36636.1"/>
    </source>
</evidence>
<evidence type="ECO:0000259" key="1">
    <source>
        <dbReference type="Pfam" id="PF25888"/>
    </source>
</evidence>
<gene>
    <name evidence="2" type="ORF">FG904_01205</name>
</gene>
<organism evidence="2 3">
    <name type="scientific">Mycoplasma nasistruthionis</name>
    <dbReference type="NCBI Taxonomy" id="353852"/>
    <lineage>
        <taxon>Bacteria</taxon>
        <taxon>Bacillati</taxon>
        <taxon>Mycoplasmatota</taxon>
        <taxon>Mollicutes</taxon>
        <taxon>Mycoplasmataceae</taxon>
        <taxon>Mycoplasma</taxon>
    </lineage>
</organism>
<evidence type="ECO:0000313" key="3">
    <source>
        <dbReference type="Proteomes" id="UP000305457"/>
    </source>
</evidence>